<sequence length="516" mass="57962">MEGLVEKAIEALTPVIPEENGVRKPKLDAKLMKRPPFRYLYDIIMAVSRSTGFPPKKIFTRADLIENIKDKTAKINYLKKIIKYTGQVLGKKEMDLDPRAVISGKEVEKTLTFLITFVDAARRYQKHLERKQGRAAEGGKEGAKKEAPRERERERDSNADKEKEREREREREAEKAKEAEQEKARLEREAEKEREREEEERAAEERERKEREAREERERAEKEAEETTESPAEERRRRLAADIEARLSAGSKPQEGEGDSEGSQEEDLDLEVRGREDSLRPVDRKVSRSRGSRAPLAAPTDRSSRAGSGRTSHKEREAPVVVRPKIARPMSARPPPPSIARPSSRRIPSQAAAAAGRGGDEPELGMGMGLSDDEEEQDELADLIAEGLVDDELDQMAQLGEKETEGGALVRDLQGSTDVATPGASATHRFARVTEGVRDASRSVLPFSRAVAQVPDYVGAMHSEIMEWRNRREELEVQIGRQRAGHGTDAHQAACAASVRSLETLRQNIRHAMRPL</sequence>
<feature type="compositionally biased region" description="Basic and acidic residues" evidence="9">
    <location>
        <begin position="270"/>
        <end position="286"/>
    </location>
</feature>
<dbReference type="InterPro" id="IPR042576">
    <property type="entry name" value="TRAF3IP1_N_sf"/>
</dbReference>
<dbReference type="GO" id="GO:0030992">
    <property type="term" value="C:intraciliary transport particle B"/>
    <property type="evidence" value="ECO:0007669"/>
    <property type="project" value="TreeGrafter"/>
</dbReference>
<evidence type="ECO:0000256" key="3">
    <source>
        <dbReference type="ARBA" id="ARBA00022490"/>
    </source>
</evidence>
<dbReference type="GO" id="GO:0005930">
    <property type="term" value="C:axoneme"/>
    <property type="evidence" value="ECO:0007669"/>
    <property type="project" value="UniProtKB-SubCell"/>
</dbReference>
<evidence type="ECO:0000256" key="4">
    <source>
        <dbReference type="ARBA" id="ARBA00022794"/>
    </source>
</evidence>
<dbReference type="GO" id="GO:0070507">
    <property type="term" value="P:regulation of microtubule cytoskeleton organization"/>
    <property type="evidence" value="ECO:0007669"/>
    <property type="project" value="TreeGrafter"/>
</dbReference>
<keyword evidence="3" id="KW-0963">Cytoplasm</keyword>
<gene>
    <name evidence="11" type="ORF">KIPB_007678</name>
</gene>
<proteinExistence type="inferred from homology"/>
<feature type="compositionally biased region" description="Acidic residues" evidence="9">
    <location>
        <begin position="256"/>
        <end position="269"/>
    </location>
</feature>
<evidence type="ECO:0000256" key="2">
    <source>
        <dbReference type="ARBA" id="ARBA00004430"/>
    </source>
</evidence>
<dbReference type="Proteomes" id="UP000265618">
    <property type="component" value="Unassembled WGS sequence"/>
</dbReference>
<name>A0A9K3D0L5_9EUKA</name>
<dbReference type="PANTHER" id="PTHR31363:SF0">
    <property type="entry name" value="TRAF3-INTERACTING PROTEIN 1"/>
    <property type="match status" value="1"/>
</dbReference>
<feature type="compositionally biased region" description="Low complexity" evidence="9">
    <location>
        <begin position="340"/>
        <end position="355"/>
    </location>
</feature>
<keyword evidence="12" id="KW-1185">Reference proteome</keyword>
<dbReference type="Pfam" id="PF10243">
    <property type="entry name" value="MIP-T3"/>
    <property type="match status" value="1"/>
</dbReference>
<evidence type="ECO:0000256" key="8">
    <source>
        <dbReference type="ARBA" id="ARBA00043971"/>
    </source>
</evidence>
<dbReference type="GO" id="GO:0042073">
    <property type="term" value="P:intraciliary transport"/>
    <property type="evidence" value="ECO:0007669"/>
    <property type="project" value="TreeGrafter"/>
</dbReference>
<feature type="domain" description="TRAF3-interacting protein 1 N-terminal" evidence="10">
    <location>
        <begin position="22"/>
        <end position="121"/>
    </location>
</feature>
<evidence type="ECO:0000256" key="5">
    <source>
        <dbReference type="ARBA" id="ARBA00023054"/>
    </source>
</evidence>
<comment type="similarity">
    <text evidence="8">Belongs to the TRAF3IP1 family.</text>
</comment>
<evidence type="ECO:0000313" key="12">
    <source>
        <dbReference type="Proteomes" id="UP000265618"/>
    </source>
</evidence>
<dbReference type="InterPro" id="IPR040468">
    <property type="entry name" value="TRAF3IP1_N"/>
</dbReference>
<keyword evidence="7" id="KW-0966">Cell projection</keyword>
<evidence type="ECO:0000259" key="10">
    <source>
        <dbReference type="Pfam" id="PF10243"/>
    </source>
</evidence>
<dbReference type="GO" id="GO:0008017">
    <property type="term" value="F:microtubule binding"/>
    <property type="evidence" value="ECO:0007669"/>
    <property type="project" value="InterPro"/>
</dbReference>
<evidence type="ECO:0000256" key="1">
    <source>
        <dbReference type="ARBA" id="ARBA00004120"/>
    </source>
</evidence>
<feature type="compositionally biased region" description="Basic and acidic residues" evidence="9">
    <location>
        <begin position="203"/>
        <end position="222"/>
    </location>
</feature>
<dbReference type="InterPro" id="IPR018799">
    <property type="entry name" value="TRAF3IP1"/>
</dbReference>
<keyword evidence="5" id="KW-0175">Coiled coil</keyword>
<evidence type="ECO:0000313" key="11">
    <source>
        <dbReference type="EMBL" id="GIQ85927.1"/>
    </source>
</evidence>
<dbReference type="EMBL" id="BDIP01002214">
    <property type="protein sequence ID" value="GIQ85927.1"/>
    <property type="molecule type" value="Genomic_DNA"/>
</dbReference>
<reference evidence="11 12" key="1">
    <citation type="journal article" date="2018" name="PLoS ONE">
        <title>The draft genome of Kipferlia bialata reveals reductive genome evolution in fornicate parasites.</title>
        <authorList>
            <person name="Tanifuji G."/>
            <person name="Takabayashi S."/>
            <person name="Kume K."/>
            <person name="Takagi M."/>
            <person name="Nakayama T."/>
            <person name="Kamikawa R."/>
            <person name="Inagaki Y."/>
            <person name="Hashimoto T."/>
        </authorList>
    </citation>
    <scope>NUCLEOTIDE SEQUENCE [LARGE SCALE GENOMIC DNA]</scope>
    <source>
        <strain evidence="11">NY0173</strain>
    </source>
</reference>
<protein>
    <submittedName>
        <fullName evidence="11">TRAF3-interacting protein 1</fullName>
    </submittedName>
</protein>
<dbReference type="GO" id="GO:0060271">
    <property type="term" value="P:cilium assembly"/>
    <property type="evidence" value="ECO:0007669"/>
    <property type="project" value="TreeGrafter"/>
</dbReference>
<dbReference type="OrthoDB" id="10258914at2759"/>
<keyword evidence="6" id="KW-0206">Cytoskeleton</keyword>
<evidence type="ECO:0000256" key="7">
    <source>
        <dbReference type="ARBA" id="ARBA00023273"/>
    </source>
</evidence>
<organism evidence="11 12">
    <name type="scientific">Kipferlia bialata</name>
    <dbReference type="NCBI Taxonomy" id="797122"/>
    <lineage>
        <taxon>Eukaryota</taxon>
        <taxon>Metamonada</taxon>
        <taxon>Carpediemonas-like organisms</taxon>
        <taxon>Kipferlia</taxon>
    </lineage>
</organism>
<dbReference type="PANTHER" id="PTHR31363">
    <property type="entry name" value="TRAF3-INTERACTING PROTEIN 1"/>
    <property type="match status" value="1"/>
</dbReference>
<comment type="caution">
    <text evidence="11">The sequence shown here is derived from an EMBL/GenBank/DDBJ whole genome shotgun (WGS) entry which is preliminary data.</text>
</comment>
<dbReference type="Gene3D" id="1.10.418.50">
    <property type="entry name" value="Microtubule-binding protein MIP-T3"/>
    <property type="match status" value="1"/>
</dbReference>
<accession>A0A9K3D0L5</accession>
<keyword evidence="4" id="KW-0970">Cilium biogenesis/degradation</keyword>
<feature type="compositionally biased region" description="Basic and acidic residues" evidence="9">
    <location>
        <begin position="232"/>
        <end position="245"/>
    </location>
</feature>
<feature type="region of interest" description="Disordered" evidence="9">
    <location>
        <begin position="129"/>
        <end position="376"/>
    </location>
</feature>
<dbReference type="AlphaFoldDB" id="A0A9K3D0L5"/>
<dbReference type="GO" id="GO:0036064">
    <property type="term" value="C:ciliary basal body"/>
    <property type="evidence" value="ECO:0007669"/>
    <property type="project" value="TreeGrafter"/>
</dbReference>
<comment type="subcellular location">
    <subcellularLocation>
        <location evidence="2">Cytoplasm</location>
        <location evidence="2">Cytoskeleton</location>
        <location evidence="2">Cilium axoneme</location>
    </subcellularLocation>
    <subcellularLocation>
        <location evidence="1">Cytoplasm</location>
        <location evidence="1">Cytoskeleton</location>
        <location evidence="1">Cilium basal body</location>
    </subcellularLocation>
</comment>
<evidence type="ECO:0000256" key="6">
    <source>
        <dbReference type="ARBA" id="ARBA00023212"/>
    </source>
</evidence>
<feature type="compositionally biased region" description="Basic and acidic residues" evidence="9">
    <location>
        <begin position="129"/>
        <end position="195"/>
    </location>
</feature>
<evidence type="ECO:0000256" key="9">
    <source>
        <dbReference type="SAM" id="MobiDB-lite"/>
    </source>
</evidence>